<name>A0A5K7YGU6_9BACT</name>
<dbReference type="InterPro" id="IPR013785">
    <property type="entry name" value="Aldolase_TIM"/>
</dbReference>
<keyword evidence="4" id="KW-0408">Iron</keyword>
<dbReference type="Proteomes" id="UP000427906">
    <property type="component" value="Chromosome"/>
</dbReference>
<reference evidence="7 8" key="1">
    <citation type="submission" date="2019-11" db="EMBL/GenBank/DDBJ databases">
        <title>Comparative genomics of hydrocarbon-degrading Desulfosarcina strains.</title>
        <authorList>
            <person name="Watanabe M."/>
            <person name="Kojima H."/>
            <person name="Fukui M."/>
        </authorList>
    </citation>
    <scope>NUCLEOTIDE SEQUENCE [LARGE SCALE GENOMIC DNA]</scope>
    <source>
        <strain evidence="7 8">PL12</strain>
    </source>
</reference>
<dbReference type="GO" id="GO:0051536">
    <property type="term" value="F:iron-sulfur cluster binding"/>
    <property type="evidence" value="ECO:0007669"/>
    <property type="project" value="UniProtKB-KW"/>
</dbReference>
<dbReference type="PANTHER" id="PTHR11228">
    <property type="entry name" value="RADICAL SAM DOMAIN PROTEIN"/>
    <property type="match status" value="1"/>
</dbReference>
<dbReference type="PANTHER" id="PTHR11228:SF7">
    <property type="entry name" value="PQQA PEPTIDE CYCLASE"/>
    <property type="match status" value="1"/>
</dbReference>
<evidence type="ECO:0000256" key="1">
    <source>
        <dbReference type="ARBA" id="ARBA00001966"/>
    </source>
</evidence>
<comment type="cofactor">
    <cofactor evidence="1">
        <name>[4Fe-4S] cluster</name>
        <dbReference type="ChEBI" id="CHEBI:49883"/>
    </cofactor>
</comment>
<dbReference type="KEGG" id="dalk:DSCA_22660"/>
<dbReference type="AlphaFoldDB" id="A0A5K7YGU6"/>
<keyword evidence="2" id="KW-0949">S-adenosyl-L-methionine</keyword>
<evidence type="ECO:0000256" key="3">
    <source>
        <dbReference type="ARBA" id="ARBA00022723"/>
    </source>
</evidence>
<dbReference type="SUPFAM" id="SSF102114">
    <property type="entry name" value="Radical SAM enzymes"/>
    <property type="match status" value="1"/>
</dbReference>
<dbReference type="GO" id="GO:0046872">
    <property type="term" value="F:metal ion binding"/>
    <property type="evidence" value="ECO:0007669"/>
    <property type="project" value="UniProtKB-KW"/>
</dbReference>
<dbReference type="Pfam" id="PF04055">
    <property type="entry name" value="Radical_SAM"/>
    <property type="match status" value="1"/>
</dbReference>
<protein>
    <recommendedName>
        <fullName evidence="6">Radical SAM core domain-containing protein</fullName>
    </recommendedName>
</protein>
<dbReference type="OrthoDB" id="7021155at2"/>
<organism evidence="7 8">
    <name type="scientific">Desulfosarcina alkanivorans</name>
    <dbReference type="NCBI Taxonomy" id="571177"/>
    <lineage>
        <taxon>Bacteria</taxon>
        <taxon>Pseudomonadati</taxon>
        <taxon>Thermodesulfobacteriota</taxon>
        <taxon>Desulfobacteria</taxon>
        <taxon>Desulfobacterales</taxon>
        <taxon>Desulfosarcinaceae</taxon>
        <taxon>Desulfosarcina</taxon>
    </lineage>
</organism>
<keyword evidence="8" id="KW-1185">Reference proteome</keyword>
<dbReference type="GO" id="GO:0003824">
    <property type="term" value="F:catalytic activity"/>
    <property type="evidence" value="ECO:0007669"/>
    <property type="project" value="InterPro"/>
</dbReference>
<dbReference type="SFLD" id="SFLDS00029">
    <property type="entry name" value="Radical_SAM"/>
    <property type="match status" value="1"/>
</dbReference>
<keyword evidence="3" id="KW-0479">Metal-binding</keyword>
<evidence type="ECO:0000259" key="6">
    <source>
        <dbReference type="Pfam" id="PF04055"/>
    </source>
</evidence>
<dbReference type="CDD" id="cd01335">
    <property type="entry name" value="Radical_SAM"/>
    <property type="match status" value="1"/>
</dbReference>
<evidence type="ECO:0000256" key="2">
    <source>
        <dbReference type="ARBA" id="ARBA00022691"/>
    </source>
</evidence>
<accession>A0A5K7YGU6</accession>
<feature type="domain" description="Radical SAM core" evidence="6">
    <location>
        <begin position="23"/>
        <end position="171"/>
    </location>
</feature>
<dbReference type="EMBL" id="AP021874">
    <property type="protein sequence ID" value="BBO68336.1"/>
    <property type="molecule type" value="Genomic_DNA"/>
</dbReference>
<proteinExistence type="predicted"/>
<dbReference type="InterPro" id="IPR007197">
    <property type="entry name" value="rSAM"/>
</dbReference>
<dbReference type="Gene3D" id="3.20.20.70">
    <property type="entry name" value="Aldolase class I"/>
    <property type="match status" value="1"/>
</dbReference>
<evidence type="ECO:0000313" key="7">
    <source>
        <dbReference type="EMBL" id="BBO68336.1"/>
    </source>
</evidence>
<dbReference type="InterPro" id="IPR058240">
    <property type="entry name" value="rSAM_sf"/>
</dbReference>
<evidence type="ECO:0000256" key="4">
    <source>
        <dbReference type="ARBA" id="ARBA00023004"/>
    </source>
</evidence>
<keyword evidence="5" id="KW-0411">Iron-sulfur</keyword>
<evidence type="ECO:0000313" key="8">
    <source>
        <dbReference type="Proteomes" id="UP000427906"/>
    </source>
</evidence>
<gene>
    <name evidence="7" type="ORF">DSCA_22660</name>
</gene>
<sequence length="427" mass="46857">MSLVTVLLKSILTHRIPGQVVVQITDRCNARCPQCGMRVTESFARSTLDTDAIKKMIDAAAGRGVQAISFTGGEPLLDVPRLVELIRHAGAAGIPYIRTGTNGFMFARPEKKGFESRIARMADQLADTPLRNFWISLDSAVDCVHEGMRGFPGVVAGIGRALPLFHRAGIYPAVNLGINRNVGGDATRHLTRADAGSDSACLDTFYSRYRKAFERFYQRAVDLGFTMANACYPMSIDVPEGQRGLSAVYAATTVADIVRFTRPEKRMLFKALTAAIRSFRSRIRIFSPLCALESLVRQYSDGTSPIPAYGCRGGVDFFFINAADGHTYPCGYRGNEDFGALWDVDPGRLTPPAEADACRQCDWECFRDPSALFGPLLEAAANPLGLIRRMAATPGALAAWAGDLSYYRACGFFNGRQSPDYRKLRRF</sequence>
<evidence type="ECO:0000256" key="5">
    <source>
        <dbReference type="ARBA" id="ARBA00023014"/>
    </source>
</evidence>
<dbReference type="InterPro" id="IPR050377">
    <property type="entry name" value="Radical_SAM_PqqE_MftC-like"/>
</dbReference>
<dbReference type="SFLD" id="SFLDG01067">
    <property type="entry name" value="SPASM/twitch_domain_containing"/>
    <property type="match status" value="1"/>
</dbReference>